<proteinExistence type="predicted"/>
<evidence type="ECO:0000313" key="2">
    <source>
        <dbReference type="EMBL" id="MFC6904981.1"/>
    </source>
</evidence>
<keyword evidence="1" id="KW-0812">Transmembrane</keyword>
<evidence type="ECO:0000256" key="1">
    <source>
        <dbReference type="SAM" id="Phobius"/>
    </source>
</evidence>
<protein>
    <submittedName>
        <fullName evidence="2">Uncharacterized protein</fullName>
    </submittedName>
</protein>
<name>A0ABD5V572_9EURY</name>
<feature type="transmembrane region" description="Helical" evidence="1">
    <location>
        <begin position="50"/>
        <end position="69"/>
    </location>
</feature>
<feature type="transmembrane region" description="Helical" evidence="1">
    <location>
        <begin position="21"/>
        <end position="44"/>
    </location>
</feature>
<dbReference type="Proteomes" id="UP001596312">
    <property type="component" value="Unassembled WGS sequence"/>
</dbReference>
<gene>
    <name evidence="2" type="ORF">ACFQGH_07165</name>
</gene>
<dbReference type="EMBL" id="JBHSXQ010000002">
    <property type="protein sequence ID" value="MFC6904981.1"/>
    <property type="molecule type" value="Genomic_DNA"/>
</dbReference>
<accession>A0ABD5V572</accession>
<keyword evidence="1" id="KW-0472">Membrane</keyword>
<dbReference type="RefSeq" id="WP_340603496.1">
    <property type="nucleotide sequence ID" value="NZ_JBBMXV010000002.1"/>
</dbReference>
<keyword evidence="3" id="KW-1185">Reference proteome</keyword>
<keyword evidence="1" id="KW-1133">Transmembrane helix</keyword>
<dbReference type="AlphaFoldDB" id="A0ABD5V572"/>
<comment type="caution">
    <text evidence="2">The sequence shown here is derived from an EMBL/GenBank/DDBJ whole genome shotgun (WGS) entry which is preliminary data.</text>
</comment>
<organism evidence="2 3">
    <name type="scientific">Halalkalicoccus tibetensis</name>
    <dbReference type="NCBI Taxonomy" id="175632"/>
    <lineage>
        <taxon>Archaea</taxon>
        <taxon>Methanobacteriati</taxon>
        <taxon>Methanobacteriota</taxon>
        <taxon>Stenosarchaea group</taxon>
        <taxon>Halobacteria</taxon>
        <taxon>Halobacteriales</taxon>
        <taxon>Halococcaceae</taxon>
        <taxon>Halalkalicoccus</taxon>
    </lineage>
</organism>
<evidence type="ECO:0000313" key="3">
    <source>
        <dbReference type="Proteomes" id="UP001596312"/>
    </source>
</evidence>
<sequence length="76" mass="7802">MNESTRSRTVANRFKDPEVTIAAGLLAIGAAIYAVETVAPSLLLDGGDPATLAAVFGVIGLLYLAVLLVSTTVDRA</sequence>
<reference evidence="2 3" key="1">
    <citation type="journal article" date="2019" name="Int. J. Syst. Evol. Microbiol.">
        <title>The Global Catalogue of Microorganisms (GCM) 10K type strain sequencing project: providing services to taxonomists for standard genome sequencing and annotation.</title>
        <authorList>
            <consortium name="The Broad Institute Genomics Platform"/>
            <consortium name="The Broad Institute Genome Sequencing Center for Infectious Disease"/>
            <person name="Wu L."/>
            <person name="Ma J."/>
        </authorList>
    </citation>
    <scope>NUCLEOTIDE SEQUENCE [LARGE SCALE GENOMIC DNA]</scope>
    <source>
        <strain evidence="2 3">CGMCC 1.3240</strain>
    </source>
</reference>